<dbReference type="InterPro" id="IPR041552">
    <property type="entry name" value="UvrA_DNA-bd"/>
</dbReference>
<evidence type="ECO:0000256" key="12">
    <source>
        <dbReference type="ARBA" id="ARBA00023125"/>
    </source>
</evidence>
<dbReference type="NCBIfam" id="TIGR00630">
    <property type="entry name" value="uvra"/>
    <property type="match status" value="1"/>
</dbReference>
<dbReference type="GO" id="GO:0009432">
    <property type="term" value="P:SOS response"/>
    <property type="evidence" value="ECO:0007669"/>
    <property type="project" value="UniProtKB-UniRule"/>
</dbReference>
<keyword evidence="4 17" id="KW-0677">Repeat</keyword>
<feature type="binding site" evidence="17">
    <location>
        <begin position="49"/>
        <end position="56"/>
    </location>
    <ligand>
        <name>ATP</name>
        <dbReference type="ChEBI" id="CHEBI:30616"/>
    </ligand>
</feature>
<dbReference type="GO" id="GO:0008270">
    <property type="term" value="F:zinc ion binding"/>
    <property type="evidence" value="ECO:0007669"/>
    <property type="project" value="UniProtKB-UniRule"/>
</dbReference>
<evidence type="ECO:0000256" key="3">
    <source>
        <dbReference type="ARBA" id="ARBA00022723"/>
    </source>
</evidence>
<keyword evidence="3 17" id="KW-0479">Metal-binding</keyword>
<keyword evidence="10 17" id="KW-0067">ATP-binding</keyword>
<evidence type="ECO:0000256" key="17">
    <source>
        <dbReference type="HAMAP-Rule" id="MF_00205"/>
    </source>
</evidence>
<keyword evidence="7 17" id="KW-0228">DNA excision</keyword>
<evidence type="ECO:0000256" key="10">
    <source>
        <dbReference type="ARBA" id="ARBA00022840"/>
    </source>
</evidence>
<evidence type="ECO:0000256" key="6">
    <source>
        <dbReference type="ARBA" id="ARBA00022763"/>
    </source>
</evidence>
<keyword evidence="9 17" id="KW-0862">Zinc</keyword>
<evidence type="ECO:0000256" key="14">
    <source>
        <dbReference type="ARBA" id="ARBA00038000"/>
    </source>
</evidence>
<keyword evidence="5 17" id="KW-0547">Nucleotide-binding</keyword>
<protein>
    <recommendedName>
        <fullName evidence="15 17">UvrABC system protein A</fullName>
        <shortName evidence="17">UvrA protein</shortName>
    </recommendedName>
    <alternativeName>
        <fullName evidence="16 17">Excinuclease ABC subunit A</fullName>
    </alternativeName>
</protein>
<reference evidence="19" key="1">
    <citation type="submission" date="2020-02" db="EMBL/GenBank/DDBJ databases">
        <authorList>
            <person name="Meier V. D."/>
        </authorList>
    </citation>
    <scope>NUCLEOTIDE SEQUENCE</scope>
    <source>
        <strain evidence="19">AVDCRST_MAG26</strain>
    </source>
</reference>
<organism evidence="19">
    <name type="scientific">uncultured Chloroflexia bacterium</name>
    <dbReference type="NCBI Taxonomy" id="1672391"/>
    <lineage>
        <taxon>Bacteria</taxon>
        <taxon>Bacillati</taxon>
        <taxon>Chloroflexota</taxon>
        <taxon>Chloroflexia</taxon>
        <taxon>environmental samples</taxon>
    </lineage>
</organism>
<dbReference type="GO" id="GO:0016887">
    <property type="term" value="F:ATP hydrolysis activity"/>
    <property type="evidence" value="ECO:0007669"/>
    <property type="project" value="InterPro"/>
</dbReference>
<proteinExistence type="inferred from homology"/>
<dbReference type="InterPro" id="IPR003439">
    <property type="entry name" value="ABC_transporter-like_ATP-bd"/>
</dbReference>
<comment type="caution">
    <text evidence="17">Lacks conserved residue(s) required for the propagation of feature annotation.</text>
</comment>
<dbReference type="InterPro" id="IPR041102">
    <property type="entry name" value="UvrA_inter"/>
</dbReference>
<dbReference type="GO" id="GO:0005524">
    <property type="term" value="F:ATP binding"/>
    <property type="evidence" value="ECO:0007669"/>
    <property type="project" value="UniProtKB-UniRule"/>
</dbReference>
<dbReference type="FunFam" id="1.20.1580.10:FF:000002">
    <property type="entry name" value="UvrABC system protein A"/>
    <property type="match status" value="1"/>
</dbReference>
<evidence type="ECO:0000313" key="19">
    <source>
        <dbReference type="EMBL" id="CAA9256439.1"/>
    </source>
</evidence>
<dbReference type="Pfam" id="PF17755">
    <property type="entry name" value="UvrA_DNA-bind"/>
    <property type="match status" value="1"/>
</dbReference>
<evidence type="ECO:0000256" key="15">
    <source>
        <dbReference type="ARBA" id="ARBA00039316"/>
    </source>
</evidence>
<feature type="domain" description="ABC transporter" evidence="18">
    <location>
        <begin position="641"/>
        <end position="972"/>
    </location>
</feature>
<dbReference type="Pfam" id="PF17760">
    <property type="entry name" value="UvrA_inter"/>
    <property type="match status" value="1"/>
</dbReference>
<keyword evidence="12 17" id="KW-0238">DNA-binding</keyword>
<comment type="subcellular location">
    <subcellularLocation>
        <location evidence="1 17">Cytoplasm</location>
    </subcellularLocation>
</comment>
<evidence type="ECO:0000256" key="11">
    <source>
        <dbReference type="ARBA" id="ARBA00022881"/>
    </source>
</evidence>
<feature type="binding site" evidence="17">
    <location>
        <begin position="676"/>
        <end position="683"/>
    </location>
    <ligand>
        <name>ATP</name>
        <dbReference type="ChEBI" id="CHEBI:30616"/>
    </ligand>
</feature>
<keyword evidence="6 17" id="KW-0227">DNA damage</keyword>
<keyword evidence="8 17" id="KW-0863">Zinc-finger</keyword>
<evidence type="ECO:0000256" key="9">
    <source>
        <dbReference type="ARBA" id="ARBA00022833"/>
    </source>
</evidence>
<dbReference type="GO" id="GO:0009380">
    <property type="term" value="C:excinuclease repair complex"/>
    <property type="evidence" value="ECO:0007669"/>
    <property type="project" value="InterPro"/>
</dbReference>
<evidence type="ECO:0000256" key="2">
    <source>
        <dbReference type="ARBA" id="ARBA00022490"/>
    </source>
</evidence>
<keyword evidence="17" id="KW-0742">SOS response</keyword>
<evidence type="ECO:0000256" key="8">
    <source>
        <dbReference type="ARBA" id="ARBA00022771"/>
    </source>
</evidence>
<dbReference type="Gene3D" id="1.10.8.280">
    <property type="entry name" value="ABC transporter ATPase domain-like"/>
    <property type="match status" value="1"/>
</dbReference>
<dbReference type="InterPro" id="IPR017871">
    <property type="entry name" value="ABC_transporter-like_CS"/>
</dbReference>
<keyword evidence="11 17" id="KW-0267">Excision nuclease</keyword>
<dbReference type="SUPFAM" id="SSF52540">
    <property type="entry name" value="P-loop containing nucleoside triphosphate hydrolases"/>
    <property type="match status" value="2"/>
</dbReference>
<evidence type="ECO:0000256" key="13">
    <source>
        <dbReference type="ARBA" id="ARBA00023204"/>
    </source>
</evidence>
<accession>A0A6J4IQ44</accession>
<dbReference type="AlphaFoldDB" id="A0A6J4IQ44"/>
<keyword evidence="13 17" id="KW-0234">DNA repair</keyword>
<sequence>MTAERIVDRVEVAAQADDHDAIVVRGAREHNLKNIDVTIPRNKLVVITGLSGSGKSTLAFDTIFAEGQRRYVESLSAYARQFLGQLDKPDVDHIGGLSPAIAIDQKSTTRNPRSTVGTITEIYDYLRLLFARAGTPHCPVCGRPVRGQTPQQITDALLELADGTRLLILAPVVQDKKGEHQKVLDDARKAGFVRARIDGTVYELDDPSVKLEKYKSHTVEIVVDRLLIRNASGEQTDRLRVADSVETALRQGDGTLVAGIVGGEELRFSEHVACPEHGALPFSQLEPRDFSFNNPRGACPTCTGLGVVLEIDPDLVIPDRSVSLREGALAPWWRTGRNARRYFEELVNSLTQHFGYSMETPVRNLPPEFVGVLLYGSNGDVVPLRYHVNGRVHNVSTPFEGVVPYLRRRLQEAETEAASEQITQYMSPRVCTSCNGARLKPELLAVTIDGRSIADVTAMPIPELLDWAQALVASTGGGTAPGQPLSGQTRAIAMTIVREVGSRLRFLIDVGLNYLTLDRTAATLSGGEAQRIRLATQAGAALSGVLYVLDEPSIGLHPRDHARLLGTLVNLRDLGNSVLVVEHDEETIRAADYLIDMGPGAGEHGGELIAAGTLEEVLESSSSLTGAYLSGRRAIAVPAQRRTGSGARLVVENAREHNLRGITVPIPLGTFVCVTGVSGSGKSTLVEDVLSRKLHQHFYNSKAQPGRHDRVVGLEHLDKVIQVDQAAIGRTPRSNPATYTKIFDPVRQLFAQTPEARTRGYDAGRFSFNVKGGRCEACRGEGMVMIEMQFLSDLFVPCDVCGGARYNRETLEIRYRGKNIVEILDMTVEEAADFFARIPAIQNKLRSLLDVGVGYLRLGQPATTLSGGEAQRIKLASELARRSTGRTLYILDEPTTGLHFADVERLLQVLQRLVDAGNTVVVIEHNLDVIKSADWIIDLGPEGGSGGGEVIVAGTPEAVAAHPDSHTAAYLRNSLG</sequence>
<evidence type="ECO:0000259" key="18">
    <source>
        <dbReference type="PROSITE" id="PS50893"/>
    </source>
</evidence>
<dbReference type="InterPro" id="IPR004602">
    <property type="entry name" value="UvrA"/>
</dbReference>
<dbReference type="HAMAP" id="MF_00205">
    <property type="entry name" value="UvrA"/>
    <property type="match status" value="1"/>
</dbReference>
<evidence type="ECO:0000256" key="4">
    <source>
        <dbReference type="ARBA" id="ARBA00022737"/>
    </source>
</evidence>
<feature type="zinc finger region" description="C4-type" evidence="17">
    <location>
        <begin position="775"/>
        <end position="801"/>
    </location>
</feature>
<dbReference type="GO" id="GO:0009381">
    <property type="term" value="F:excinuclease ABC activity"/>
    <property type="evidence" value="ECO:0007669"/>
    <property type="project" value="UniProtKB-UniRule"/>
</dbReference>
<dbReference type="PANTHER" id="PTHR43152:SF3">
    <property type="entry name" value="UVRABC SYSTEM PROTEIN A"/>
    <property type="match status" value="1"/>
</dbReference>
<dbReference type="CDD" id="cd03271">
    <property type="entry name" value="ABC_UvrA_II"/>
    <property type="match status" value="1"/>
</dbReference>
<dbReference type="Gene3D" id="1.20.1580.10">
    <property type="entry name" value="ABC transporter ATPase like domain"/>
    <property type="match status" value="3"/>
</dbReference>
<dbReference type="GO" id="GO:0006289">
    <property type="term" value="P:nucleotide-excision repair"/>
    <property type="evidence" value="ECO:0007669"/>
    <property type="project" value="UniProtKB-UniRule"/>
</dbReference>
<dbReference type="CDD" id="cd03270">
    <property type="entry name" value="ABC_UvrA_I"/>
    <property type="match status" value="1"/>
</dbReference>
<comment type="subunit">
    <text evidence="17">Forms a heterotetramer with UvrB during the search for lesions.</text>
</comment>
<comment type="function">
    <text evidence="17">The UvrABC repair system catalyzes the recognition and processing of DNA lesions. UvrA is an ATPase and a DNA-binding protein. A damage recognition complex composed of 2 UvrA and 2 UvrB subunits scans DNA for abnormalities. When the presence of a lesion has been verified by UvrB, the UvrA molecules dissociate.</text>
</comment>
<keyword evidence="2 17" id="KW-0963">Cytoplasm</keyword>
<dbReference type="Gene3D" id="3.30.190.20">
    <property type="match status" value="1"/>
</dbReference>
<dbReference type="EMBL" id="CADCTK010000485">
    <property type="protein sequence ID" value="CAA9256439.1"/>
    <property type="molecule type" value="Genomic_DNA"/>
</dbReference>
<evidence type="ECO:0000256" key="1">
    <source>
        <dbReference type="ARBA" id="ARBA00004496"/>
    </source>
</evidence>
<dbReference type="PROSITE" id="PS00211">
    <property type="entry name" value="ABC_TRANSPORTER_1"/>
    <property type="match status" value="2"/>
</dbReference>
<evidence type="ECO:0000256" key="7">
    <source>
        <dbReference type="ARBA" id="ARBA00022769"/>
    </source>
</evidence>
<dbReference type="InterPro" id="IPR027417">
    <property type="entry name" value="P-loop_NTPase"/>
</dbReference>
<dbReference type="GO" id="GO:0003677">
    <property type="term" value="F:DNA binding"/>
    <property type="evidence" value="ECO:0007669"/>
    <property type="project" value="UniProtKB-UniRule"/>
</dbReference>
<dbReference type="PROSITE" id="PS50893">
    <property type="entry name" value="ABC_TRANSPORTER_2"/>
    <property type="match status" value="1"/>
</dbReference>
<evidence type="ECO:0000256" key="16">
    <source>
        <dbReference type="ARBA" id="ARBA00042156"/>
    </source>
</evidence>
<evidence type="ECO:0000256" key="5">
    <source>
        <dbReference type="ARBA" id="ARBA00022741"/>
    </source>
</evidence>
<comment type="similarity">
    <text evidence="14 17">Belongs to the ABC transporter superfamily. UvrA family.</text>
</comment>
<dbReference type="NCBIfam" id="NF001503">
    <property type="entry name" value="PRK00349.1"/>
    <property type="match status" value="1"/>
</dbReference>
<dbReference type="GO" id="GO:0005737">
    <property type="term" value="C:cytoplasm"/>
    <property type="evidence" value="ECO:0007669"/>
    <property type="project" value="UniProtKB-SubCell"/>
</dbReference>
<dbReference type="Gene3D" id="3.40.50.300">
    <property type="entry name" value="P-loop containing nucleotide triphosphate hydrolases"/>
    <property type="match status" value="3"/>
</dbReference>
<gene>
    <name evidence="17" type="primary">uvrA</name>
    <name evidence="19" type="ORF">AVDCRST_MAG26-2124</name>
</gene>
<dbReference type="PANTHER" id="PTHR43152">
    <property type="entry name" value="UVRABC SYSTEM PROTEIN A"/>
    <property type="match status" value="1"/>
</dbReference>
<name>A0A6J4IQ44_9CHLR</name>